<dbReference type="Proteomes" id="UP000799421">
    <property type="component" value="Unassembled WGS sequence"/>
</dbReference>
<dbReference type="GO" id="GO:0006366">
    <property type="term" value="P:transcription by RNA polymerase II"/>
    <property type="evidence" value="ECO:0007669"/>
    <property type="project" value="InterPro"/>
</dbReference>
<comment type="subcellular location">
    <subcellularLocation>
        <location evidence="1">Nucleus</location>
    </subcellularLocation>
</comment>
<evidence type="ECO:0000313" key="8">
    <source>
        <dbReference type="Proteomes" id="UP000799421"/>
    </source>
</evidence>
<dbReference type="HAMAP" id="MF_00261">
    <property type="entry name" value="RNApol_arch_Rpo11"/>
    <property type="match status" value="1"/>
</dbReference>
<dbReference type="GO" id="GO:0046983">
    <property type="term" value="F:protein dimerization activity"/>
    <property type="evidence" value="ECO:0007669"/>
    <property type="project" value="InterPro"/>
</dbReference>
<feature type="non-terminal residue" evidence="7">
    <location>
        <position position="119"/>
    </location>
</feature>
<keyword evidence="4" id="KW-0539">Nucleus</keyword>
<dbReference type="Pfam" id="PF13656">
    <property type="entry name" value="RNA_pol_L_2"/>
    <property type="match status" value="1"/>
</dbReference>
<evidence type="ECO:0000256" key="5">
    <source>
        <dbReference type="ARBA" id="ARBA00025751"/>
    </source>
</evidence>
<sequence length="119" mass="13341">NDPPPTCEQFLRKSGAPMCTFVVDQSAPNTCIFTFEKEDHTLLNLMTCQLQKSPNVLFAAYNISHPLFPVGRMRVQTNGTVSPRMALIIAARETLAELAKLLNVFSEEVALYKAMHKDR</sequence>
<proteinExistence type="inferred from homology"/>
<dbReference type="GO" id="GO:0003899">
    <property type="term" value="F:DNA-directed RNA polymerase activity"/>
    <property type="evidence" value="ECO:0007669"/>
    <property type="project" value="InterPro"/>
</dbReference>
<dbReference type="Gene3D" id="3.30.1360.10">
    <property type="entry name" value="RNA polymerase, RBP11-like subunit"/>
    <property type="match status" value="1"/>
</dbReference>
<dbReference type="CDD" id="cd06926">
    <property type="entry name" value="RNAP_II_RPB11"/>
    <property type="match status" value="1"/>
</dbReference>
<dbReference type="InterPro" id="IPR036603">
    <property type="entry name" value="RBP11-like"/>
</dbReference>
<keyword evidence="8" id="KW-1185">Reference proteome</keyword>
<dbReference type="InterPro" id="IPR022905">
    <property type="entry name" value="Rpo11-like"/>
</dbReference>
<keyword evidence="2 7" id="KW-0240">DNA-directed RNA polymerase</keyword>
<dbReference type="EMBL" id="MU005961">
    <property type="protein sequence ID" value="KAF2863470.1"/>
    <property type="molecule type" value="Genomic_DNA"/>
</dbReference>
<keyword evidence="3" id="KW-0804">Transcription</keyword>
<feature type="non-terminal residue" evidence="7">
    <location>
        <position position="1"/>
    </location>
</feature>
<dbReference type="InterPro" id="IPR037685">
    <property type="entry name" value="RBP11"/>
</dbReference>
<dbReference type="AlphaFoldDB" id="A0A6A7C7Q9"/>
<reference evidence="7" key="1">
    <citation type="journal article" date="2020" name="Stud. Mycol.">
        <title>101 Dothideomycetes genomes: a test case for predicting lifestyles and emergence of pathogens.</title>
        <authorList>
            <person name="Haridas S."/>
            <person name="Albert R."/>
            <person name="Binder M."/>
            <person name="Bloem J."/>
            <person name="Labutti K."/>
            <person name="Salamov A."/>
            <person name="Andreopoulos B."/>
            <person name="Baker S."/>
            <person name="Barry K."/>
            <person name="Bills G."/>
            <person name="Bluhm B."/>
            <person name="Cannon C."/>
            <person name="Castanera R."/>
            <person name="Culley D."/>
            <person name="Daum C."/>
            <person name="Ezra D."/>
            <person name="Gonzalez J."/>
            <person name="Henrissat B."/>
            <person name="Kuo A."/>
            <person name="Liang C."/>
            <person name="Lipzen A."/>
            <person name="Lutzoni F."/>
            <person name="Magnuson J."/>
            <person name="Mondo S."/>
            <person name="Nolan M."/>
            <person name="Ohm R."/>
            <person name="Pangilinan J."/>
            <person name="Park H.-J."/>
            <person name="Ramirez L."/>
            <person name="Alfaro M."/>
            <person name="Sun H."/>
            <person name="Tritt A."/>
            <person name="Yoshinaga Y."/>
            <person name="Zwiers L.-H."/>
            <person name="Turgeon B."/>
            <person name="Goodwin S."/>
            <person name="Spatafora J."/>
            <person name="Crous P."/>
            <person name="Grigoriev I."/>
        </authorList>
    </citation>
    <scope>NUCLEOTIDE SEQUENCE</scope>
    <source>
        <strain evidence="7">CBS 480.64</strain>
    </source>
</reference>
<evidence type="ECO:0000256" key="4">
    <source>
        <dbReference type="ARBA" id="ARBA00023242"/>
    </source>
</evidence>
<organism evidence="7 8">
    <name type="scientific">Piedraia hortae CBS 480.64</name>
    <dbReference type="NCBI Taxonomy" id="1314780"/>
    <lineage>
        <taxon>Eukaryota</taxon>
        <taxon>Fungi</taxon>
        <taxon>Dikarya</taxon>
        <taxon>Ascomycota</taxon>
        <taxon>Pezizomycotina</taxon>
        <taxon>Dothideomycetes</taxon>
        <taxon>Dothideomycetidae</taxon>
        <taxon>Capnodiales</taxon>
        <taxon>Piedraiaceae</taxon>
        <taxon>Piedraia</taxon>
    </lineage>
</organism>
<evidence type="ECO:0000256" key="3">
    <source>
        <dbReference type="ARBA" id="ARBA00023163"/>
    </source>
</evidence>
<accession>A0A6A7C7Q9</accession>
<dbReference type="GO" id="GO:0005665">
    <property type="term" value="C:RNA polymerase II, core complex"/>
    <property type="evidence" value="ECO:0007669"/>
    <property type="project" value="InterPro"/>
</dbReference>
<protein>
    <submittedName>
        <fullName evidence="7">DNA-directed RNA polymerase II subunit RPB11a</fullName>
    </submittedName>
</protein>
<dbReference type="PANTHER" id="PTHR13946">
    <property type="entry name" value="DNA-DIRECTED RNA POLYMERASE I,II,III"/>
    <property type="match status" value="1"/>
</dbReference>
<evidence type="ECO:0000256" key="2">
    <source>
        <dbReference type="ARBA" id="ARBA00022478"/>
    </source>
</evidence>
<dbReference type="SUPFAM" id="SSF55257">
    <property type="entry name" value="RBP11-like subunits of RNA polymerase"/>
    <property type="match status" value="1"/>
</dbReference>
<name>A0A6A7C7Q9_9PEZI</name>
<dbReference type="OrthoDB" id="10248581at2759"/>
<evidence type="ECO:0000256" key="1">
    <source>
        <dbReference type="ARBA" id="ARBA00004123"/>
    </source>
</evidence>
<gene>
    <name evidence="7" type="ORF">K470DRAFT_197663</name>
</gene>
<comment type="similarity">
    <text evidence="5">Belongs to the archaeal Rpo11/eukaryotic RPB11/RPC19 RNA polymerase subunit family.</text>
</comment>
<feature type="domain" description="DNA-directed RNA polymerase RBP11-like dimerisation" evidence="6">
    <location>
        <begin position="31"/>
        <end position="102"/>
    </location>
</feature>
<evidence type="ECO:0000313" key="7">
    <source>
        <dbReference type="EMBL" id="KAF2863470.1"/>
    </source>
</evidence>
<dbReference type="InterPro" id="IPR009025">
    <property type="entry name" value="RBP11-like_dimer"/>
</dbReference>
<dbReference type="PANTHER" id="PTHR13946:SF16">
    <property type="entry name" value="DNA-DIRECTED RNA POLYMERASE II SUBUNIT RPB11"/>
    <property type="match status" value="1"/>
</dbReference>
<evidence type="ECO:0000259" key="6">
    <source>
        <dbReference type="Pfam" id="PF13656"/>
    </source>
</evidence>